<gene>
    <name evidence="1" type="ORF">CWN50_27270</name>
</gene>
<accession>A0A2J4Q3A9</accession>
<evidence type="ECO:0000313" key="2">
    <source>
        <dbReference type="Proteomes" id="UP000234505"/>
    </source>
</evidence>
<reference evidence="1 2" key="2">
    <citation type="submission" date="2018-01" db="EMBL/GenBank/DDBJ databases">
        <title>Genomic study of Klebsiella pneumoniae.</title>
        <authorList>
            <person name="Yang Y."/>
            <person name="Bicalho R."/>
        </authorList>
    </citation>
    <scope>NUCLEOTIDE SEQUENCE [LARGE SCALE GENOMIC DNA]</scope>
    <source>
        <strain evidence="1 2">A11</strain>
    </source>
</reference>
<reference evidence="1 2" key="1">
    <citation type="submission" date="2017-11" db="EMBL/GenBank/DDBJ databases">
        <authorList>
            <person name="Han C.G."/>
        </authorList>
    </citation>
    <scope>NUCLEOTIDE SEQUENCE [LARGE SCALE GENOMIC DNA]</scope>
    <source>
        <strain evidence="1 2">A11</strain>
    </source>
</reference>
<dbReference type="Proteomes" id="UP000234505">
    <property type="component" value="Unassembled WGS sequence"/>
</dbReference>
<proteinExistence type="predicted"/>
<sequence>MTTKNRRLRAPVFLCLSRADGQLYSPDGTIFCEQISCTVETRCNAVNTLRGALQTCILPFE</sequence>
<organism evidence="1 2">
    <name type="scientific">Klebsiella michiganensis</name>
    <dbReference type="NCBI Taxonomy" id="1134687"/>
    <lineage>
        <taxon>Bacteria</taxon>
        <taxon>Pseudomonadati</taxon>
        <taxon>Pseudomonadota</taxon>
        <taxon>Gammaproteobacteria</taxon>
        <taxon>Enterobacterales</taxon>
        <taxon>Enterobacteriaceae</taxon>
        <taxon>Klebsiella/Raoultella group</taxon>
        <taxon>Klebsiella</taxon>
    </lineage>
</organism>
<protein>
    <submittedName>
        <fullName evidence="1">Uncharacterized protein</fullName>
    </submittedName>
</protein>
<name>A0A2J4Q3A9_9ENTR</name>
<dbReference type="EMBL" id="PIDS01001300">
    <property type="protein sequence ID" value="PLL25545.1"/>
    <property type="molecule type" value="Genomic_DNA"/>
</dbReference>
<comment type="caution">
    <text evidence="1">The sequence shown here is derived from an EMBL/GenBank/DDBJ whole genome shotgun (WGS) entry which is preliminary data.</text>
</comment>
<dbReference type="AlphaFoldDB" id="A0A2J4Q3A9"/>
<evidence type="ECO:0000313" key="1">
    <source>
        <dbReference type="EMBL" id="PLL25545.1"/>
    </source>
</evidence>